<dbReference type="AlphaFoldDB" id="A0A8J3LMZ5"/>
<name>A0A8J3LMZ5_9ACTN</name>
<dbReference type="SUPFAM" id="SSF109854">
    <property type="entry name" value="DinB/YfiT-like putative metalloenzymes"/>
    <property type="match status" value="1"/>
</dbReference>
<reference evidence="2" key="1">
    <citation type="submission" date="2021-01" db="EMBL/GenBank/DDBJ databases">
        <title>Whole genome shotgun sequence of Planosporangium flavigriseum NBRC 105377.</title>
        <authorList>
            <person name="Komaki H."/>
            <person name="Tamura T."/>
        </authorList>
    </citation>
    <scope>NUCLEOTIDE SEQUENCE</scope>
    <source>
        <strain evidence="2">NBRC 105377</strain>
    </source>
</reference>
<dbReference type="NCBIfam" id="TIGR03083">
    <property type="entry name" value="maleylpyruvate isomerase family mycothiol-dependent enzyme"/>
    <property type="match status" value="1"/>
</dbReference>
<dbReference type="NCBIfam" id="TIGR03086">
    <property type="entry name" value="TIGR03086 family metal-binding protein"/>
    <property type="match status" value="1"/>
</dbReference>
<dbReference type="GO" id="GO:0046872">
    <property type="term" value="F:metal ion binding"/>
    <property type="evidence" value="ECO:0007669"/>
    <property type="project" value="InterPro"/>
</dbReference>
<dbReference type="RefSeq" id="WP_168077753.1">
    <property type="nucleotide sequence ID" value="NZ_BAAAQJ010000003.1"/>
</dbReference>
<proteinExistence type="predicted"/>
<dbReference type="InterPro" id="IPR017520">
    <property type="entry name" value="CHP03086"/>
</dbReference>
<dbReference type="EMBL" id="BONU01000010">
    <property type="protein sequence ID" value="GIG73670.1"/>
    <property type="molecule type" value="Genomic_DNA"/>
</dbReference>
<evidence type="ECO:0000313" key="3">
    <source>
        <dbReference type="Proteomes" id="UP000653674"/>
    </source>
</evidence>
<gene>
    <name evidence="2" type="ORF">Pfl04_20740</name>
</gene>
<dbReference type="InterPro" id="IPR024344">
    <property type="entry name" value="MDMPI_metal-binding"/>
</dbReference>
<organism evidence="2 3">
    <name type="scientific">Planosporangium flavigriseum</name>
    <dbReference type="NCBI Taxonomy" id="373681"/>
    <lineage>
        <taxon>Bacteria</taxon>
        <taxon>Bacillati</taxon>
        <taxon>Actinomycetota</taxon>
        <taxon>Actinomycetes</taxon>
        <taxon>Micromonosporales</taxon>
        <taxon>Micromonosporaceae</taxon>
        <taxon>Planosporangium</taxon>
    </lineage>
</organism>
<dbReference type="Proteomes" id="UP000653674">
    <property type="component" value="Unassembled WGS sequence"/>
</dbReference>
<dbReference type="Pfam" id="PF11716">
    <property type="entry name" value="MDMPI_N"/>
    <property type="match status" value="1"/>
</dbReference>
<protein>
    <recommendedName>
        <fullName evidence="1">Mycothiol-dependent maleylpyruvate isomerase metal-binding domain-containing protein</fullName>
    </recommendedName>
</protein>
<accession>A0A8J3LMZ5</accession>
<sequence length="204" mass="21436">MTDTRTTAASLGGTTLLERAITYTLGSLHLVTSEALSRRTPCLGWDLRSLLVHMDDSLLAMNEALGLGRVELGHAGLAVHDGDRALEMIASLRSRACALLGTSAADGHDLISIGGRPLTPGIVTSAGAIEIAVHGWDVARACGRHRPISPSLAEELLELAPFFVTDADRPTRFAAPIDVPPLAAPGDRLVAFLGRHPYRAPGAP</sequence>
<evidence type="ECO:0000259" key="1">
    <source>
        <dbReference type="Pfam" id="PF11716"/>
    </source>
</evidence>
<feature type="domain" description="Mycothiol-dependent maleylpyruvate isomerase metal-binding" evidence="1">
    <location>
        <begin position="24"/>
        <end position="139"/>
    </location>
</feature>
<dbReference type="InterPro" id="IPR034660">
    <property type="entry name" value="DinB/YfiT-like"/>
</dbReference>
<keyword evidence="3" id="KW-1185">Reference proteome</keyword>
<evidence type="ECO:0000313" key="2">
    <source>
        <dbReference type="EMBL" id="GIG73670.1"/>
    </source>
</evidence>
<dbReference type="InterPro" id="IPR017517">
    <property type="entry name" value="Maleyloyr_isom"/>
</dbReference>
<comment type="caution">
    <text evidence="2">The sequence shown here is derived from an EMBL/GenBank/DDBJ whole genome shotgun (WGS) entry which is preliminary data.</text>
</comment>